<organism evidence="1 2">
    <name type="scientific">Hyphomicrobium nitrativorans NL23</name>
    <dbReference type="NCBI Taxonomy" id="1029756"/>
    <lineage>
        <taxon>Bacteria</taxon>
        <taxon>Pseudomonadati</taxon>
        <taxon>Pseudomonadota</taxon>
        <taxon>Alphaproteobacteria</taxon>
        <taxon>Hyphomicrobiales</taxon>
        <taxon>Hyphomicrobiaceae</taxon>
        <taxon>Hyphomicrobium</taxon>
    </lineage>
</organism>
<keyword evidence="2" id="KW-1185">Reference proteome</keyword>
<evidence type="ECO:0000313" key="1">
    <source>
        <dbReference type="EMBL" id="AHB47728.1"/>
    </source>
</evidence>
<protein>
    <submittedName>
        <fullName evidence="1">Uncharacterized protein</fullName>
    </submittedName>
</protein>
<evidence type="ECO:0000313" key="2">
    <source>
        <dbReference type="Proteomes" id="UP000018542"/>
    </source>
</evidence>
<dbReference type="AlphaFoldDB" id="V5SAP7"/>
<dbReference type="HOGENOM" id="CLU_2699254_0_0_5"/>
<name>V5SAP7_9HYPH</name>
<proteinExistence type="predicted"/>
<accession>V5SAP7</accession>
<dbReference type="KEGG" id="hni:W911_03830"/>
<dbReference type="Proteomes" id="UP000018542">
    <property type="component" value="Chromosome"/>
</dbReference>
<sequence length="79" mass="8526">MRSDPMVPEHVNPIEWHQAVGIARQSCARFFRDGGTARDAMRAFGAETGTADTKNAADWGKAVEAIALVLCAKPEKRAA</sequence>
<dbReference type="PATRIC" id="fig|1029756.8.peg.799"/>
<reference evidence="1 2" key="1">
    <citation type="journal article" date="2014" name="Genome Announc.">
        <title>Complete Genome Sequence of Hyphomicrobium nitrativorans Strain NL23, a Denitrifying Bacterium Isolated from Biofilm of a Methanol-Fed Denitrification System Treating Seawater at the Montreal Biodome.</title>
        <authorList>
            <person name="Martineau C."/>
            <person name="Villeneuve C."/>
            <person name="Mauffrey F."/>
            <person name="Villemur R."/>
        </authorList>
    </citation>
    <scope>NUCLEOTIDE SEQUENCE [LARGE SCALE GENOMIC DNA]</scope>
    <source>
        <strain evidence="1">NL23</strain>
    </source>
</reference>
<gene>
    <name evidence="1" type="ORF">W911_03830</name>
</gene>
<dbReference type="EMBL" id="CP006912">
    <property type="protein sequence ID" value="AHB47728.1"/>
    <property type="molecule type" value="Genomic_DNA"/>
</dbReference>